<evidence type="ECO:0000259" key="1">
    <source>
        <dbReference type="Pfam" id="PF08915"/>
    </source>
</evidence>
<sequence>MIFCDRFAWRPAHKSLSEAPDSNEPGELTRVLVGLIHAEAVDQDDPARVEKKLVKNLKWGARKNDSRTILLHSFSHLAASKADADFTAALLERSARRLEAAGYQAVQTPFGYFLDLDLQAPGRSTARIFVDIQSGD</sequence>
<dbReference type="AlphaFoldDB" id="A0A5D3WL68"/>
<evidence type="ECO:0000313" key="3">
    <source>
        <dbReference type="Proteomes" id="UP000324159"/>
    </source>
</evidence>
<gene>
    <name evidence="2" type="ORF">EDC39_10917</name>
</gene>
<feature type="domain" description="Threonyl-tRNA synthetase editing" evidence="1">
    <location>
        <begin position="1"/>
        <end position="130"/>
    </location>
</feature>
<dbReference type="Gene3D" id="3.50.80.10">
    <property type="entry name" value="D-tyrosyl-tRNA(Tyr) deacylase"/>
    <property type="match status" value="1"/>
</dbReference>
<accession>A0A5D3WL68</accession>
<name>A0A5D3WL68_9BACT</name>
<keyword evidence="3" id="KW-1185">Reference proteome</keyword>
<keyword evidence="2" id="KW-0030">Aminoacyl-tRNA synthetase</keyword>
<dbReference type="GO" id="GO:0004829">
    <property type="term" value="F:threonine-tRNA ligase activity"/>
    <property type="evidence" value="ECO:0007669"/>
    <property type="project" value="InterPro"/>
</dbReference>
<reference evidence="2 3" key="1">
    <citation type="submission" date="2019-07" db="EMBL/GenBank/DDBJ databases">
        <title>Genomic Encyclopedia of Type Strains, Phase IV (KMG-IV): sequencing the most valuable type-strain genomes for metagenomic binning, comparative biology and taxonomic classification.</title>
        <authorList>
            <person name="Goeker M."/>
        </authorList>
    </citation>
    <scope>NUCLEOTIDE SEQUENCE [LARGE SCALE GENOMIC DNA]</scope>
    <source>
        <strain evidence="2 3">SS015</strain>
    </source>
</reference>
<dbReference type="InterPro" id="IPR015011">
    <property type="entry name" value="Threonyl-tRNA_syn_edit_dom_arc"/>
</dbReference>
<dbReference type="GO" id="GO:0005737">
    <property type="term" value="C:cytoplasm"/>
    <property type="evidence" value="ECO:0007669"/>
    <property type="project" value="InterPro"/>
</dbReference>
<dbReference type="EMBL" id="VNIB01000009">
    <property type="protein sequence ID" value="TYO97614.1"/>
    <property type="molecule type" value="Genomic_DNA"/>
</dbReference>
<organism evidence="2 3">
    <name type="scientific">Geothermobacter ehrlichii</name>
    <dbReference type="NCBI Taxonomy" id="213224"/>
    <lineage>
        <taxon>Bacteria</taxon>
        <taxon>Pseudomonadati</taxon>
        <taxon>Thermodesulfobacteriota</taxon>
        <taxon>Desulfuromonadia</taxon>
        <taxon>Desulfuromonadales</taxon>
        <taxon>Geothermobacteraceae</taxon>
        <taxon>Geothermobacter</taxon>
    </lineage>
</organism>
<comment type="caution">
    <text evidence="2">The sequence shown here is derived from an EMBL/GenBank/DDBJ whole genome shotgun (WGS) entry which is preliminary data.</text>
</comment>
<dbReference type="GO" id="GO:0008270">
    <property type="term" value="F:zinc ion binding"/>
    <property type="evidence" value="ECO:0007669"/>
    <property type="project" value="InterPro"/>
</dbReference>
<protein>
    <submittedName>
        <fullName evidence="2">Threonyl-tRNA synthetase editing subunit</fullName>
    </submittedName>
</protein>
<dbReference type="InterPro" id="IPR023509">
    <property type="entry name" value="DTD-like_sf"/>
</dbReference>
<dbReference type="GO" id="GO:0005524">
    <property type="term" value="F:ATP binding"/>
    <property type="evidence" value="ECO:0007669"/>
    <property type="project" value="InterPro"/>
</dbReference>
<keyword evidence="2" id="KW-0436">Ligase</keyword>
<dbReference type="Pfam" id="PF08915">
    <property type="entry name" value="tRNA-Thr_ED"/>
    <property type="match status" value="1"/>
</dbReference>
<dbReference type="RefSeq" id="WP_222862866.1">
    <property type="nucleotide sequence ID" value="NZ_VNIB01000009.1"/>
</dbReference>
<evidence type="ECO:0000313" key="2">
    <source>
        <dbReference type="EMBL" id="TYO97614.1"/>
    </source>
</evidence>
<dbReference type="Proteomes" id="UP000324159">
    <property type="component" value="Unassembled WGS sequence"/>
</dbReference>
<proteinExistence type="predicted"/>